<evidence type="ECO:0000313" key="2">
    <source>
        <dbReference type="EMBL" id="MDT8903966.1"/>
    </source>
</evidence>
<name>A0ABU3P722_9FIRM</name>
<feature type="transmembrane region" description="Helical" evidence="1">
    <location>
        <begin position="154"/>
        <end position="175"/>
    </location>
</feature>
<dbReference type="EMBL" id="JAUOZS010000001">
    <property type="protein sequence ID" value="MDT8903966.1"/>
    <property type="molecule type" value="Genomic_DNA"/>
</dbReference>
<organism evidence="2 3">
    <name type="scientific">Anaeroselena agilis</name>
    <dbReference type="NCBI Taxonomy" id="3063788"/>
    <lineage>
        <taxon>Bacteria</taxon>
        <taxon>Bacillati</taxon>
        <taxon>Bacillota</taxon>
        <taxon>Negativicutes</taxon>
        <taxon>Acetonemataceae</taxon>
        <taxon>Anaeroselena</taxon>
    </lineage>
</organism>
<dbReference type="Pfam" id="PF19528">
    <property type="entry name" value="DUF6056"/>
    <property type="match status" value="1"/>
</dbReference>
<sequence length="571" mass="63657">MGKDVVFSGKDDVLLAERENSRLTRGHMVSLAMLAGLFVYMYALNYFMPLHRDDYEYALVWNTLERLSSWPDVFRSLYIHYFQHGGRMMDFFVLDSFLLVGKEWFNPFNALLYVALMVLIYWHSQREVTLRFNPYILGLIIVFCWLGLPDWAVVNVWMTGACVYLLTAVLIFSFLLPYHFEYLGRPLIGDTRLAAAGMFLGGVAASWTIENTAATMILAVAALTWHAWRRGSLRRWMVPGLAGSLLGYALLVAAPGNFVRYGKGPKLAVHFLHLLGASFEILLGVLPVVVFLVLAWRILATAVARRRGMAIPEGGNGQGLDVASLVRVAFAALMLVSLLNGQFVASWAANALYTQVAVPLGVATDHLRNQLFRTMSGLEPVALYLVLITQIFKVAFTKLALRKRDVGAVLAQVRRREVVAAFPAGWFAAVCVALAIINNLVMLAAPSFPGRAGYGSAVFLIIGAMSLLTVPEVYEAVFGGTRKRFVVAVMALMFFPMAEATLSQHYVLHKENSARMAYVERMVAQGATHLELEPLPVRNMVLRHVYFVELNNHVSKGGFIRYYGLKDVKVR</sequence>
<accession>A0ABU3P722</accession>
<evidence type="ECO:0000256" key="1">
    <source>
        <dbReference type="SAM" id="Phobius"/>
    </source>
</evidence>
<dbReference type="Proteomes" id="UP001254848">
    <property type="component" value="Unassembled WGS sequence"/>
</dbReference>
<keyword evidence="1" id="KW-0812">Transmembrane</keyword>
<feature type="transmembrane region" description="Helical" evidence="1">
    <location>
        <begin position="381"/>
        <end position="401"/>
    </location>
</feature>
<evidence type="ECO:0000313" key="3">
    <source>
        <dbReference type="Proteomes" id="UP001254848"/>
    </source>
</evidence>
<keyword evidence="1" id="KW-0472">Membrane</keyword>
<comment type="caution">
    <text evidence="2">The sequence shown here is derived from an EMBL/GenBank/DDBJ whole genome shotgun (WGS) entry which is preliminary data.</text>
</comment>
<gene>
    <name evidence="2" type="ORF">Q4T40_22260</name>
</gene>
<dbReference type="InterPro" id="IPR045691">
    <property type="entry name" value="DUF6056"/>
</dbReference>
<feature type="transmembrane region" description="Helical" evidence="1">
    <location>
        <begin position="28"/>
        <end position="48"/>
    </location>
</feature>
<feature type="transmembrane region" description="Helical" evidence="1">
    <location>
        <begin position="240"/>
        <end position="261"/>
    </location>
</feature>
<feature type="transmembrane region" description="Helical" evidence="1">
    <location>
        <begin position="130"/>
        <end position="148"/>
    </location>
</feature>
<proteinExistence type="predicted"/>
<keyword evidence="3" id="KW-1185">Reference proteome</keyword>
<feature type="transmembrane region" description="Helical" evidence="1">
    <location>
        <begin position="422"/>
        <end position="446"/>
    </location>
</feature>
<keyword evidence="1" id="KW-1133">Transmembrane helix</keyword>
<feature type="transmembrane region" description="Helical" evidence="1">
    <location>
        <begin position="281"/>
        <end position="304"/>
    </location>
</feature>
<feature type="transmembrane region" description="Helical" evidence="1">
    <location>
        <begin position="452"/>
        <end position="473"/>
    </location>
</feature>
<feature type="transmembrane region" description="Helical" evidence="1">
    <location>
        <begin position="485"/>
        <end position="507"/>
    </location>
</feature>
<reference evidence="2 3" key="1">
    <citation type="submission" date="2023-07" db="EMBL/GenBank/DDBJ databases">
        <title>The novel representative of Negativicutes class, Anaeroselena agilis gen. nov. sp. nov.</title>
        <authorList>
            <person name="Prokofeva M.I."/>
            <person name="Elcheninov A.G."/>
            <person name="Klyukina A."/>
            <person name="Kublanov I.V."/>
            <person name="Frolov E.N."/>
            <person name="Podosokorskaya O.A."/>
        </authorList>
    </citation>
    <scope>NUCLEOTIDE SEQUENCE [LARGE SCALE GENOMIC DNA]</scope>
    <source>
        <strain evidence="2 3">4137-cl</strain>
    </source>
</reference>
<protein>
    <submittedName>
        <fullName evidence="2">DUF6056 family protein</fullName>
    </submittedName>
</protein>
<dbReference type="RefSeq" id="WP_413782404.1">
    <property type="nucleotide sequence ID" value="NZ_JAUOZS010000001.1"/>
</dbReference>
<feature type="transmembrane region" description="Helical" evidence="1">
    <location>
        <begin position="104"/>
        <end position="123"/>
    </location>
</feature>
<feature type="transmembrane region" description="Helical" evidence="1">
    <location>
        <begin position="325"/>
        <end position="349"/>
    </location>
</feature>